<dbReference type="EMBL" id="VJZD01000023">
    <property type="protein sequence ID" value="MPY31322.1"/>
    <property type="molecule type" value="Genomic_DNA"/>
</dbReference>
<dbReference type="OrthoDB" id="4132237at2"/>
<evidence type="ECO:0000313" key="1">
    <source>
        <dbReference type="EMBL" id="MPY31322.1"/>
    </source>
</evidence>
<dbReference type="RefSeq" id="WP_152886119.1">
    <property type="nucleotide sequence ID" value="NZ_VJZD01000023.1"/>
</dbReference>
<organism evidence="1 2">
    <name type="scientific">Streptomyces adustus</name>
    <dbReference type="NCBI Taxonomy" id="1609272"/>
    <lineage>
        <taxon>Bacteria</taxon>
        <taxon>Bacillati</taxon>
        <taxon>Actinomycetota</taxon>
        <taxon>Actinomycetes</taxon>
        <taxon>Kitasatosporales</taxon>
        <taxon>Streptomycetaceae</taxon>
        <taxon>Streptomyces</taxon>
    </lineage>
</organism>
<name>A0A5N8V9K2_9ACTN</name>
<dbReference type="Proteomes" id="UP000325849">
    <property type="component" value="Unassembled WGS sequence"/>
</dbReference>
<protein>
    <submittedName>
        <fullName evidence="1">Uncharacterized protein</fullName>
    </submittedName>
</protein>
<dbReference type="AlphaFoldDB" id="A0A5N8V9K2"/>
<evidence type="ECO:0000313" key="2">
    <source>
        <dbReference type="Proteomes" id="UP000325849"/>
    </source>
</evidence>
<reference evidence="1 2" key="1">
    <citation type="submission" date="2019-07" db="EMBL/GenBank/DDBJ databases">
        <title>New species of Amycolatopsis and Streptomyces.</title>
        <authorList>
            <person name="Duangmal K."/>
            <person name="Teo W.F.A."/>
            <person name="Lipun K."/>
        </authorList>
    </citation>
    <scope>NUCLEOTIDE SEQUENCE [LARGE SCALE GENOMIC DNA]</scope>
    <source>
        <strain evidence="1 2">NBRC 109810</strain>
    </source>
</reference>
<proteinExistence type="predicted"/>
<sequence>MPTSAPAPCHGPCNTAWRRAEHRRTATGTDHDIPVTWGTPIHCADCVDRTGDYLADLPHLLDLVALEALDGQRGVPSASTHGAPTDTTPWPGQAARLLIDHIAGGLAETAATVRALHHHRDQPLRRPGIREAEWIRESVNTLFHAVDWLLQEHPLATESHEPLRRAHSVVHSGNPAAQVAHWHTAATRFTRRDRAPETKRLAPCARCGGPWLTECRDLHLIGDEPYIECQNPECQTLYRPDEYRRHVKDLVATTRLKHREDSR</sequence>
<comment type="caution">
    <text evidence="1">The sequence shown here is derived from an EMBL/GenBank/DDBJ whole genome shotgun (WGS) entry which is preliminary data.</text>
</comment>
<accession>A0A5N8V9K2</accession>
<gene>
    <name evidence="1" type="ORF">FNH09_08420</name>
</gene>
<keyword evidence="2" id="KW-1185">Reference proteome</keyword>